<reference evidence="1" key="1">
    <citation type="journal article" date="2023" name="Science">
        <title>Genome structures resolve the early diversification of teleost fishes.</title>
        <authorList>
            <person name="Parey E."/>
            <person name="Louis A."/>
            <person name="Montfort J."/>
            <person name="Bouchez O."/>
            <person name="Roques C."/>
            <person name="Iampietro C."/>
            <person name="Lluch J."/>
            <person name="Castinel A."/>
            <person name="Donnadieu C."/>
            <person name="Desvignes T."/>
            <person name="Floi Bucao C."/>
            <person name="Jouanno E."/>
            <person name="Wen M."/>
            <person name="Mejri S."/>
            <person name="Dirks R."/>
            <person name="Jansen H."/>
            <person name="Henkel C."/>
            <person name="Chen W.J."/>
            <person name="Zahm M."/>
            <person name="Cabau C."/>
            <person name="Klopp C."/>
            <person name="Thompson A.W."/>
            <person name="Robinson-Rechavi M."/>
            <person name="Braasch I."/>
            <person name="Lecointre G."/>
            <person name="Bobe J."/>
            <person name="Postlethwait J.H."/>
            <person name="Berthelot C."/>
            <person name="Roest Crollius H."/>
            <person name="Guiguen Y."/>
        </authorList>
    </citation>
    <scope>NUCLEOTIDE SEQUENCE</scope>
    <source>
        <strain evidence="1">WJC10195</strain>
    </source>
</reference>
<accession>A0A9Q1EEZ5</accession>
<evidence type="ECO:0000313" key="1">
    <source>
        <dbReference type="EMBL" id="KAJ8337526.1"/>
    </source>
</evidence>
<keyword evidence="2" id="KW-1185">Reference proteome</keyword>
<organism evidence="1 2">
    <name type="scientific">Synaphobranchus kaupii</name>
    <name type="common">Kaup's arrowtooth eel</name>
    <dbReference type="NCBI Taxonomy" id="118154"/>
    <lineage>
        <taxon>Eukaryota</taxon>
        <taxon>Metazoa</taxon>
        <taxon>Chordata</taxon>
        <taxon>Craniata</taxon>
        <taxon>Vertebrata</taxon>
        <taxon>Euteleostomi</taxon>
        <taxon>Actinopterygii</taxon>
        <taxon>Neopterygii</taxon>
        <taxon>Teleostei</taxon>
        <taxon>Anguilliformes</taxon>
        <taxon>Synaphobranchidae</taxon>
        <taxon>Synaphobranchus</taxon>
    </lineage>
</organism>
<gene>
    <name evidence="1" type="ORF">SKAU_G00364920</name>
</gene>
<dbReference type="AlphaFoldDB" id="A0A9Q1EEZ5"/>
<protein>
    <submittedName>
        <fullName evidence="1">Uncharacterized protein</fullName>
    </submittedName>
</protein>
<comment type="caution">
    <text evidence="1">The sequence shown here is derived from an EMBL/GenBank/DDBJ whole genome shotgun (WGS) entry which is preliminary data.</text>
</comment>
<evidence type="ECO:0000313" key="2">
    <source>
        <dbReference type="Proteomes" id="UP001152622"/>
    </source>
</evidence>
<proteinExistence type="predicted"/>
<name>A0A9Q1EEZ5_SYNKA</name>
<sequence>MEGSAGQKQWRLLQAGQVQAFGTATCGRGRSARVLSPRPILFRRPNLDLLLTGFDIQQAKTPYHLDLLTLW</sequence>
<dbReference type="Proteomes" id="UP001152622">
    <property type="component" value="Chromosome 18"/>
</dbReference>
<dbReference type="EMBL" id="JAINUF010000018">
    <property type="protein sequence ID" value="KAJ8337526.1"/>
    <property type="molecule type" value="Genomic_DNA"/>
</dbReference>